<sequence>MYKKLPGGYNTSMAPEGHQHEVAKRTNSLRWLPDIHLTTTCSTMVEITSTPLLIKEVKIKQQYHFAGHQVSLGKRRMQQASGGGDKWRKKRRRAKEVAATTLEKAKGARLG</sequence>
<evidence type="ECO:0000313" key="2">
    <source>
        <dbReference type="EMBL" id="KAL3501981.1"/>
    </source>
</evidence>
<gene>
    <name evidence="2" type="ORF">ACH5RR_036430</name>
</gene>
<keyword evidence="3" id="KW-1185">Reference proteome</keyword>
<dbReference type="EMBL" id="JBJUIK010000015">
    <property type="protein sequence ID" value="KAL3501981.1"/>
    <property type="molecule type" value="Genomic_DNA"/>
</dbReference>
<evidence type="ECO:0000313" key="3">
    <source>
        <dbReference type="Proteomes" id="UP001630127"/>
    </source>
</evidence>
<organism evidence="2 3">
    <name type="scientific">Cinchona calisaya</name>
    <dbReference type="NCBI Taxonomy" id="153742"/>
    <lineage>
        <taxon>Eukaryota</taxon>
        <taxon>Viridiplantae</taxon>
        <taxon>Streptophyta</taxon>
        <taxon>Embryophyta</taxon>
        <taxon>Tracheophyta</taxon>
        <taxon>Spermatophyta</taxon>
        <taxon>Magnoliopsida</taxon>
        <taxon>eudicotyledons</taxon>
        <taxon>Gunneridae</taxon>
        <taxon>Pentapetalae</taxon>
        <taxon>asterids</taxon>
        <taxon>lamiids</taxon>
        <taxon>Gentianales</taxon>
        <taxon>Rubiaceae</taxon>
        <taxon>Cinchonoideae</taxon>
        <taxon>Cinchoneae</taxon>
        <taxon>Cinchona</taxon>
    </lineage>
</organism>
<protein>
    <submittedName>
        <fullName evidence="2">Uncharacterized protein</fullName>
    </submittedName>
</protein>
<dbReference type="AlphaFoldDB" id="A0ABD2Y366"/>
<proteinExistence type="predicted"/>
<reference evidence="2 3" key="1">
    <citation type="submission" date="2024-11" db="EMBL/GenBank/DDBJ databases">
        <title>A near-complete genome assembly of Cinchona calisaya.</title>
        <authorList>
            <person name="Lian D.C."/>
            <person name="Zhao X.W."/>
            <person name="Wei L."/>
        </authorList>
    </citation>
    <scope>NUCLEOTIDE SEQUENCE [LARGE SCALE GENOMIC DNA]</scope>
    <source>
        <tissue evidence="2">Nenye</tissue>
    </source>
</reference>
<name>A0ABD2Y366_9GENT</name>
<feature type="region of interest" description="Disordered" evidence="1">
    <location>
        <begin position="1"/>
        <end position="21"/>
    </location>
</feature>
<evidence type="ECO:0000256" key="1">
    <source>
        <dbReference type="SAM" id="MobiDB-lite"/>
    </source>
</evidence>
<comment type="caution">
    <text evidence="2">The sequence shown here is derived from an EMBL/GenBank/DDBJ whole genome shotgun (WGS) entry which is preliminary data.</text>
</comment>
<dbReference type="Proteomes" id="UP001630127">
    <property type="component" value="Unassembled WGS sequence"/>
</dbReference>
<feature type="region of interest" description="Disordered" evidence="1">
    <location>
        <begin position="73"/>
        <end position="111"/>
    </location>
</feature>
<accession>A0ABD2Y366</accession>